<proteinExistence type="predicted"/>
<keyword evidence="2" id="KW-1185">Reference proteome</keyword>
<dbReference type="Proteomes" id="UP000663623">
    <property type="component" value="Chromosome"/>
</dbReference>
<protein>
    <recommendedName>
        <fullName evidence="3">Sporulation protein YqfC</fullName>
    </recommendedName>
</protein>
<sequence length="100" mass="11382">MSKISKKNLRQFALLSQFPQEVITNQPRIILIGDQEITVENQKGLISYEDTFVKINTSVFPLIVEGEKLIIERMDSETIIIRGRIKSVKYSSEPTQGRSG</sequence>
<accession>A0ABN6E9F1</accession>
<dbReference type="NCBIfam" id="TIGR02856">
    <property type="entry name" value="spore_yqfC"/>
    <property type="match status" value="1"/>
</dbReference>
<gene>
    <name evidence="1" type="ORF">CaldiYA01_12390</name>
</gene>
<dbReference type="InterPro" id="IPR022477">
    <property type="entry name" value="Spore_YqfC"/>
</dbReference>
<dbReference type="EMBL" id="AP024480">
    <property type="protein sequence ID" value="BCS81279.1"/>
    <property type="molecule type" value="Genomic_DNA"/>
</dbReference>
<dbReference type="Pfam" id="PF07873">
    <property type="entry name" value="YabP"/>
    <property type="match status" value="1"/>
</dbReference>
<organism evidence="1 2">
    <name type="scientific">Caldicellulosiruptor diazotrophicus</name>
    <dbReference type="NCBI Taxonomy" id="2806205"/>
    <lineage>
        <taxon>Bacteria</taxon>
        <taxon>Bacillati</taxon>
        <taxon>Bacillota</taxon>
        <taxon>Bacillota incertae sedis</taxon>
        <taxon>Caldicellulosiruptorales</taxon>
        <taxon>Caldicellulosiruptoraceae</taxon>
        <taxon>Caldicellulosiruptor</taxon>
    </lineage>
</organism>
<dbReference type="InterPro" id="IPR022476">
    <property type="entry name" value="Spore_YabP/YqfC"/>
</dbReference>
<evidence type="ECO:0000313" key="1">
    <source>
        <dbReference type="EMBL" id="BCS81279.1"/>
    </source>
</evidence>
<dbReference type="RefSeq" id="WP_207182676.1">
    <property type="nucleotide sequence ID" value="NZ_AP024480.1"/>
</dbReference>
<reference evidence="1 2" key="1">
    <citation type="submission" date="2021-02" db="EMBL/GenBank/DDBJ databases">
        <title>Nitrogen-fixing ability and nitrogen fixation related genes of thermophilic fermentative bacteria in the genus Caldicellulosiruptor.</title>
        <authorList>
            <person name="Chen Y."/>
            <person name="Nishihara A."/>
            <person name="Haruta S."/>
        </authorList>
    </citation>
    <scope>NUCLEOTIDE SEQUENCE [LARGE SCALE GENOMIC DNA]</scope>
    <source>
        <strain evidence="1 2">YA01</strain>
    </source>
</reference>
<evidence type="ECO:0008006" key="3">
    <source>
        <dbReference type="Google" id="ProtNLM"/>
    </source>
</evidence>
<name>A0ABN6E9F1_9FIRM</name>
<evidence type="ECO:0000313" key="2">
    <source>
        <dbReference type="Proteomes" id="UP000663623"/>
    </source>
</evidence>